<sequence length="566" mass="63497">MDRLRRSIRRSFQRGGGQAGQALTSSTIEGLPSSSMNTQPISGNCPTGAVGTSNKSYCHSDEVAVRSAACSFQVKTRKRALKALLYVSGDGIRVVDQKNHRGLIVDQTIEKVSFCSPDRHNDKGFAYICRDGATRRWICHGFHATKESGERISHAVGCAFTVCLERKRKRDAESEAYKDARAFDKSLNSPKNHKTTVISQSGSDQIDHSSLARSRTFLPRKSLFNEPIWEGDDDQQISTGIKQNSIDNNYYIVNWNSHFYKTMPHSMPSFVEGGLNNWSLPSINSMIPPPIIYEESKQQNQSTLQQSTVPMQMQSHKNFEDDNRGSGNSSSPPADPFTTTNNNQHLQESPHLEGLEQHFRQAATLSRSSSSLICDGLPPSMVLPRSATINWMPPPVNQTNDVQQLRQSWTQFPQQQFPKAKIPSWTRTNQKQNVTDLPFPSNMKHNTSLTPNPPSPLNLKKGSSREEPLTTAKTHARKSSSGRRIEYQLLQETDVSLSPPRNDYSSLYNKEINDFPASIAIDKLTSADPFDVNWSQKVLEETARQHKKNIGSDWSRDALELEKTFS</sequence>
<keyword evidence="1" id="KW-0217">Developmental protein</keyword>
<comment type="caution">
    <text evidence="5">The sequence shown here is derived from an EMBL/GenBank/DDBJ whole genome shotgun (WGS) entry which is preliminary data.</text>
</comment>
<evidence type="ECO:0000259" key="4">
    <source>
        <dbReference type="PROSITE" id="PS01179"/>
    </source>
</evidence>
<feature type="region of interest" description="Disordered" evidence="3">
    <location>
        <begin position="436"/>
        <end position="481"/>
    </location>
</feature>
<feature type="region of interest" description="Disordered" evidence="3">
    <location>
        <begin position="317"/>
        <end position="345"/>
    </location>
</feature>
<name>A0A8S9ZWU7_9BILA</name>
<protein>
    <submittedName>
        <fullName evidence="5">PID domain-containing protein</fullName>
    </submittedName>
</protein>
<dbReference type="SUPFAM" id="SSF50729">
    <property type="entry name" value="PH domain-like"/>
    <property type="match status" value="1"/>
</dbReference>
<evidence type="ECO:0000313" key="6">
    <source>
        <dbReference type="Proteomes" id="UP000605970"/>
    </source>
</evidence>
<dbReference type="OrthoDB" id="10070446at2759"/>
<evidence type="ECO:0000256" key="1">
    <source>
        <dbReference type="ARBA" id="ARBA00022473"/>
    </source>
</evidence>
<dbReference type="AlphaFoldDB" id="A0A8S9ZWU7"/>
<dbReference type="Gene3D" id="2.30.29.30">
    <property type="entry name" value="Pleckstrin-homology domain (PH domain)/Phosphotyrosine-binding domain (PTB)"/>
    <property type="match status" value="1"/>
</dbReference>
<dbReference type="PANTHER" id="PTHR47368">
    <property type="entry name" value="NUMB"/>
    <property type="match status" value="1"/>
</dbReference>
<dbReference type="Proteomes" id="UP000605970">
    <property type="component" value="Unassembled WGS sequence"/>
</dbReference>
<proteinExistence type="predicted"/>
<dbReference type="InterPro" id="IPR006020">
    <property type="entry name" value="PTB/PI_dom"/>
</dbReference>
<evidence type="ECO:0000313" key="5">
    <source>
        <dbReference type="EMBL" id="KAF7637787.1"/>
    </source>
</evidence>
<evidence type="ECO:0000256" key="3">
    <source>
        <dbReference type="SAM" id="MobiDB-lite"/>
    </source>
</evidence>
<dbReference type="InterPro" id="IPR011993">
    <property type="entry name" value="PH-like_dom_sf"/>
</dbReference>
<dbReference type="InterPro" id="IPR016698">
    <property type="entry name" value="Numb/numb-like"/>
</dbReference>
<feature type="compositionally biased region" description="Polar residues" evidence="3">
    <location>
        <begin position="21"/>
        <end position="44"/>
    </location>
</feature>
<feature type="compositionally biased region" description="Polar residues" evidence="3">
    <location>
        <begin position="325"/>
        <end position="345"/>
    </location>
</feature>
<dbReference type="PROSITE" id="PS01179">
    <property type="entry name" value="PID"/>
    <property type="match status" value="1"/>
</dbReference>
<evidence type="ECO:0000256" key="2">
    <source>
        <dbReference type="ARBA" id="ARBA00022553"/>
    </source>
</evidence>
<feature type="compositionally biased region" description="Basic residues" evidence="3">
    <location>
        <begin position="1"/>
        <end position="12"/>
    </location>
</feature>
<feature type="region of interest" description="Disordered" evidence="3">
    <location>
        <begin position="1"/>
        <end position="44"/>
    </location>
</feature>
<accession>A0A8S9ZWU7</accession>
<dbReference type="PANTHER" id="PTHR47368:SF2">
    <property type="entry name" value="PID DOMAIN-CONTAINING PROTEIN"/>
    <property type="match status" value="1"/>
</dbReference>
<dbReference type="EMBL" id="JABEBT010000017">
    <property type="protein sequence ID" value="KAF7637787.1"/>
    <property type="molecule type" value="Genomic_DNA"/>
</dbReference>
<dbReference type="SMART" id="SM00462">
    <property type="entry name" value="PTB"/>
    <property type="match status" value="1"/>
</dbReference>
<organism evidence="5 6">
    <name type="scientific">Meloidogyne graminicola</name>
    <dbReference type="NCBI Taxonomy" id="189291"/>
    <lineage>
        <taxon>Eukaryota</taxon>
        <taxon>Metazoa</taxon>
        <taxon>Ecdysozoa</taxon>
        <taxon>Nematoda</taxon>
        <taxon>Chromadorea</taxon>
        <taxon>Rhabditida</taxon>
        <taxon>Tylenchina</taxon>
        <taxon>Tylenchomorpha</taxon>
        <taxon>Tylenchoidea</taxon>
        <taxon>Meloidogynidae</taxon>
        <taxon>Meloidogyninae</taxon>
        <taxon>Meloidogyne</taxon>
    </lineage>
</organism>
<keyword evidence="2" id="KW-0597">Phosphoprotein</keyword>
<feature type="domain" description="PID" evidence="4">
    <location>
        <begin position="79"/>
        <end position="173"/>
    </location>
</feature>
<dbReference type="Pfam" id="PF00640">
    <property type="entry name" value="PID"/>
    <property type="match status" value="1"/>
</dbReference>
<reference evidence="5" key="1">
    <citation type="journal article" date="2020" name="Ecol. Evol.">
        <title>Genome structure and content of the rice root-knot nematode (Meloidogyne graminicola).</title>
        <authorList>
            <person name="Phan N.T."/>
            <person name="Danchin E.G.J."/>
            <person name="Klopp C."/>
            <person name="Perfus-Barbeoch L."/>
            <person name="Kozlowski D.K."/>
            <person name="Koutsovoulos G.D."/>
            <person name="Lopez-Roques C."/>
            <person name="Bouchez O."/>
            <person name="Zahm M."/>
            <person name="Besnard G."/>
            <person name="Bellafiore S."/>
        </authorList>
    </citation>
    <scope>NUCLEOTIDE SEQUENCE</scope>
    <source>
        <strain evidence="5">VN-18</strain>
    </source>
</reference>
<gene>
    <name evidence="5" type="ORF">Mgra_00002761</name>
</gene>
<keyword evidence="6" id="KW-1185">Reference proteome</keyword>
<dbReference type="GO" id="GO:0005737">
    <property type="term" value="C:cytoplasm"/>
    <property type="evidence" value="ECO:0007669"/>
    <property type="project" value="TreeGrafter"/>
</dbReference>